<name>A0ABS2DHN3_9BACI</name>
<protein>
    <submittedName>
        <fullName evidence="2">VOC family protein</fullName>
    </submittedName>
</protein>
<dbReference type="InterPro" id="IPR037523">
    <property type="entry name" value="VOC_core"/>
</dbReference>
<dbReference type="PANTHER" id="PTHR40265">
    <property type="entry name" value="BLL2707 PROTEIN"/>
    <property type="match status" value="1"/>
</dbReference>
<organism evidence="2 3">
    <name type="scientific">Bacillus suaedaesalsae</name>
    <dbReference type="NCBI Taxonomy" id="2810349"/>
    <lineage>
        <taxon>Bacteria</taxon>
        <taxon>Bacillati</taxon>
        <taxon>Bacillota</taxon>
        <taxon>Bacilli</taxon>
        <taxon>Bacillales</taxon>
        <taxon>Bacillaceae</taxon>
        <taxon>Bacillus</taxon>
    </lineage>
</organism>
<evidence type="ECO:0000259" key="1">
    <source>
        <dbReference type="PROSITE" id="PS51819"/>
    </source>
</evidence>
<accession>A0ABS2DHN3</accession>
<feature type="domain" description="VOC" evidence="1">
    <location>
        <begin position="4"/>
        <end position="144"/>
    </location>
</feature>
<dbReference type="Proteomes" id="UP001518925">
    <property type="component" value="Unassembled WGS sequence"/>
</dbReference>
<dbReference type="PANTHER" id="PTHR40265:SF1">
    <property type="entry name" value="GLYOXALASE-LIKE DOMAIN-CONTAINING PROTEIN"/>
    <property type="match status" value="1"/>
</dbReference>
<keyword evidence="3" id="KW-1185">Reference proteome</keyword>
<proteinExistence type="predicted"/>
<reference evidence="2 3" key="1">
    <citation type="submission" date="2021-02" db="EMBL/GenBank/DDBJ databases">
        <title>Bacillus sp. RD4P76, an endophyte from a halophyte.</title>
        <authorList>
            <person name="Sun J.-Q."/>
        </authorList>
    </citation>
    <scope>NUCLEOTIDE SEQUENCE [LARGE SCALE GENOMIC DNA]</scope>
    <source>
        <strain evidence="2 3">RD4P76</strain>
    </source>
</reference>
<dbReference type="RefSeq" id="WP_204203327.1">
    <property type="nucleotide sequence ID" value="NZ_JAFELM010000028.1"/>
</dbReference>
<evidence type="ECO:0000313" key="2">
    <source>
        <dbReference type="EMBL" id="MBM6617978.1"/>
    </source>
</evidence>
<dbReference type="Pfam" id="PF13468">
    <property type="entry name" value="Glyoxalase_3"/>
    <property type="match status" value="1"/>
</dbReference>
<gene>
    <name evidence="2" type="ORF">JR050_09890</name>
</gene>
<dbReference type="Gene3D" id="3.10.180.10">
    <property type="entry name" value="2,3-Dihydroxybiphenyl 1,2-Dioxygenase, domain 1"/>
    <property type="match status" value="1"/>
</dbReference>
<dbReference type="InterPro" id="IPR029068">
    <property type="entry name" value="Glyas_Bleomycin-R_OHBP_Dase"/>
</dbReference>
<dbReference type="InterPro" id="IPR025870">
    <property type="entry name" value="Glyoxalase-like_dom"/>
</dbReference>
<dbReference type="SUPFAM" id="SSF54593">
    <property type="entry name" value="Glyoxalase/Bleomycin resistance protein/Dihydroxybiphenyl dioxygenase"/>
    <property type="match status" value="1"/>
</dbReference>
<sequence>MMLKFDHLVHFSTSPLKAAEEFSLHGFQVIPGGSHPNWGTYNSLSYFPGLRYIEWIGINKMSIASTSDNPLIQQIVHDSFKGEGFSQIAFRTDDIEALATNLTEKGFTTIGPIQGSRKREDGTVLEWSMLFIDDQELRLPFFIQWGKRDEERDNDLQSLMNHENGTPSFSFVGYAVKDARNFARKLCNIVGVKKLDIYQTYSEINVDGIGVRFYEKEGSQRPMLVGITGVNEEKTIEIAGGRYHLLRV</sequence>
<evidence type="ECO:0000313" key="3">
    <source>
        <dbReference type="Proteomes" id="UP001518925"/>
    </source>
</evidence>
<dbReference type="EMBL" id="JAFELM010000028">
    <property type="protein sequence ID" value="MBM6617978.1"/>
    <property type="molecule type" value="Genomic_DNA"/>
</dbReference>
<comment type="caution">
    <text evidence="2">The sequence shown here is derived from an EMBL/GenBank/DDBJ whole genome shotgun (WGS) entry which is preliminary data.</text>
</comment>
<dbReference type="PROSITE" id="PS51819">
    <property type="entry name" value="VOC"/>
    <property type="match status" value="1"/>
</dbReference>